<dbReference type="EMBL" id="JH226132">
    <property type="protein sequence ID" value="EHY55630.1"/>
    <property type="molecule type" value="Genomic_DNA"/>
</dbReference>
<keyword evidence="2" id="KW-1185">Reference proteome</keyword>
<proteinExistence type="predicted"/>
<dbReference type="GeneID" id="20308399"/>
<dbReference type="RefSeq" id="XP_009156091.1">
    <property type="nucleotide sequence ID" value="XM_009157843.1"/>
</dbReference>
<evidence type="ECO:0000313" key="1">
    <source>
        <dbReference type="EMBL" id="EHY55630.1"/>
    </source>
</evidence>
<dbReference type="Proteomes" id="UP000007304">
    <property type="component" value="Unassembled WGS sequence"/>
</dbReference>
<dbReference type="VEuPathDB" id="FungiDB:HMPREF1120_03760"/>
<gene>
    <name evidence="1" type="ORF">HMPREF1120_03760</name>
</gene>
<protein>
    <submittedName>
        <fullName evidence="1">Uncharacterized protein</fullName>
    </submittedName>
</protein>
<sequence length="105" mass="11640">MIDRQPVSEQSGERTSIRLHSKRCNDNMKPCHCTAYYQEIGRLRPMATSNRHSLTHDAPLRPYCGAHGMGASPEPSGSRVASGTVLLPWTIRNAGMSEPFIGWNC</sequence>
<dbReference type="InParanoid" id="H6BU53"/>
<name>H6BU53_EXODN</name>
<accession>H6BU53</accession>
<dbReference type="HOGENOM" id="CLU_2236592_0_0_1"/>
<reference evidence="1" key="1">
    <citation type="submission" date="2011-07" db="EMBL/GenBank/DDBJ databases">
        <title>The Genome Sequence of Exophiala (Wangiella) dermatitidis NIH/UT8656.</title>
        <authorList>
            <consortium name="The Broad Institute Genome Sequencing Platform"/>
            <person name="Cuomo C."/>
            <person name="Wang Z."/>
            <person name="Hunicke-Smith S."/>
            <person name="Szanislo P.J."/>
            <person name="Earl A."/>
            <person name="Young S.K."/>
            <person name="Zeng Q."/>
            <person name="Gargeya S."/>
            <person name="Fitzgerald M."/>
            <person name="Haas B."/>
            <person name="Abouelleil A."/>
            <person name="Alvarado L."/>
            <person name="Arachchi H.M."/>
            <person name="Berlin A."/>
            <person name="Brown A."/>
            <person name="Chapman S.B."/>
            <person name="Chen Z."/>
            <person name="Dunbar C."/>
            <person name="Freedman E."/>
            <person name="Gearin G."/>
            <person name="Gellesch M."/>
            <person name="Goldberg J."/>
            <person name="Griggs A."/>
            <person name="Gujja S."/>
            <person name="Heiman D."/>
            <person name="Howarth C."/>
            <person name="Larson L."/>
            <person name="Lui A."/>
            <person name="MacDonald P.J.P."/>
            <person name="Montmayeur A."/>
            <person name="Murphy C."/>
            <person name="Neiman D."/>
            <person name="Pearson M."/>
            <person name="Priest M."/>
            <person name="Roberts A."/>
            <person name="Saif S."/>
            <person name="Shea T."/>
            <person name="Shenoy N."/>
            <person name="Sisk P."/>
            <person name="Stolte C."/>
            <person name="Sykes S."/>
            <person name="Wortman J."/>
            <person name="Nusbaum C."/>
            <person name="Birren B."/>
        </authorList>
    </citation>
    <scope>NUCLEOTIDE SEQUENCE</scope>
    <source>
        <strain evidence="1">NIH/UT8656</strain>
    </source>
</reference>
<dbReference type="AlphaFoldDB" id="H6BU53"/>
<evidence type="ECO:0000313" key="2">
    <source>
        <dbReference type="Proteomes" id="UP000007304"/>
    </source>
</evidence>
<organism evidence="1 2">
    <name type="scientific">Exophiala dermatitidis (strain ATCC 34100 / CBS 525.76 / NIH/UT8656)</name>
    <name type="common">Black yeast</name>
    <name type="synonym">Wangiella dermatitidis</name>
    <dbReference type="NCBI Taxonomy" id="858893"/>
    <lineage>
        <taxon>Eukaryota</taxon>
        <taxon>Fungi</taxon>
        <taxon>Dikarya</taxon>
        <taxon>Ascomycota</taxon>
        <taxon>Pezizomycotina</taxon>
        <taxon>Eurotiomycetes</taxon>
        <taxon>Chaetothyriomycetidae</taxon>
        <taxon>Chaetothyriales</taxon>
        <taxon>Herpotrichiellaceae</taxon>
        <taxon>Exophiala</taxon>
    </lineage>
</organism>